<keyword evidence="2" id="KW-1185">Reference proteome</keyword>
<protein>
    <recommendedName>
        <fullName evidence="3">Reverse transcriptase Ty1/copia-type domain-containing protein</fullName>
    </recommendedName>
</protein>
<dbReference type="Proteomes" id="UP001295423">
    <property type="component" value="Unassembled WGS sequence"/>
</dbReference>
<reference evidence="1" key="1">
    <citation type="submission" date="2023-08" db="EMBL/GenBank/DDBJ databases">
        <authorList>
            <person name="Audoor S."/>
            <person name="Bilcke G."/>
        </authorList>
    </citation>
    <scope>NUCLEOTIDE SEQUENCE</scope>
</reference>
<evidence type="ECO:0000313" key="1">
    <source>
        <dbReference type="EMBL" id="CAJ1945840.1"/>
    </source>
</evidence>
<organism evidence="1 2">
    <name type="scientific">Cylindrotheca closterium</name>
    <dbReference type="NCBI Taxonomy" id="2856"/>
    <lineage>
        <taxon>Eukaryota</taxon>
        <taxon>Sar</taxon>
        <taxon>Stramenopiles</taxon>
        <taxon>Ochrophyta</taxon>
        <taxon>Bacillariophyta</taxon>
        <taxon>Bacillariophyceae</taxon>
        <taxon>Bacillariophycidae</taxon>
        <taxon>Bacillariales</taxon>
        <taxon>Bacillariaceae</taxon>
        <taxon>Cylindrotheca</taxon>
    </lineage>
</organism>
<evidence type="ECO:0000313" key="2">
    <source>
        <dbReference type="Proteomes" id="UP001295423"/>
    </source>
</evidence>
<evidence type="ECO:0008006" key="3">
    <source>
        <dbReference type="Google" id="ProtNLM"/>
    </source>
</evidence>
<dbReference type="AlphaFoldDB" id="A0AAD2CTZ6"/>
<name>A0AAD2CTZ6_9STRA</name>
<proteinExistence type="predicted"/>
<accession>A0AAD2CTZ6</accession>
<dbReference type="EMBL" id="CAKOGP040001546">
    <property type="protein sequence ID" value="CAJ1945840.1"/>
    <property type="molecule type" value="Genomic_DNA"/>
</dbReference>
<sequence length="118" mass="13005">MKNNQIAFEEFNGDVEKLTGYKKIMGHLVFDVKLGENFHKTEAPAALTYSTVGSCDSVWILLMIAALNGLDLQCADIQNDFLTAPAIEKCYMVAGPKFGDEEGKVFIVRRALYGLKGP</sequence>
<gene>
    <name evidence="1" type="ORF">CYCCA115_LOCUS9983</name>
</gene>
<comment type="caution">
    <text evidence="1">The sequence shown here is derived from an EMBL/GenBank/DDBJ whole genome shotgun (WGS) entry which is preliminary data.</text>
</comment>